<dbReference type="InterPro" id="IPR007214">
    <property type="entry name" value="YbaK/aa-tRNA-synth-assoc-dom"/>
</dbReference>
<dbReference type="RefSeq" id="WP_313541716.1">
    <property type="nucleotide sequence ID" value="NZ_CP134880.1"/>
</dbReference>
<proteinExistence type="predicted"/>
<dbReference type="Proteomes" id="UP001303408">
    <property type="component" value="Chromosome"/>
</dbReference>
<dbReference type="AlphaFoldDB" id="A0AA96FAG2"/>
<dbReference type="InterPro" id="IPR036754">
    <property type="entry name" value="YbaK/aa-tRNA-synt-asso_dom_sf"/>
</dbReference>
<dbReference type="Gene3D" id="3.90.960.10">
    <property type="entry name" value="YbaK/aminoacyl-tRNA synthetase-associated domain"/>
    <property type="match status" value="1"/>
</dbReference>
<dbReference type="PANTHER" id="PTHR30411">
    <property type="entry name" value="CYTOPLASMIC PROTEIN"/>
    <property type="match status" value="1"/>
</dbReference>
<dbReference type="CDD" id="cd04333">
    <property type="entry name" value="ProX_deacylase"/>
    <property type="match status" value="1"/>
</dbReference>
<dbReference type="EMBL" id="CP134880">
    <property type="protein sequence ID" value="WNM26138.1"/>
    <property type="molecule type" value="Genomic_DNA"/>
</dbReference>
<dbReference type="GO" id="GO:0002161">
    <property type="term" value="F:aminoacyl-tRNA deacylase activity"/>
    <property type="evidence" value="ECO:0007669"/>
    <property type="project" value="InterPro"/>
</dbReference>
<feature type="domain" description="YbaK/aminoacyl-tRNA synthetase-associated" evidence="1">
    <location>
        <begin position="32"/>
        <end position="149"/>
    </location>
</feature>
<dbReference type="Pfam" id="PF04073">
    <property type="entry name" value="tRNA_edit"/>
    <property type="match status" value="1"/>
</dbReference>
<name>A0AA96FAG2_9MICO</name>
<accession>A0AA96FAG2</accession>
<organism evidence="2">
    <name type="scientific">Demequina capsici</name>
    <dbReference type="NCBI Taxonomy" id="3075620"/>
    <lineage>
        <taxon>Bacteria</taxon>
        <taxon>Bacillati</taxon>
        <taxon>Actinomycetota</taxon>
        <taxon>Actinomycetes</taxon>
        <taxon>Micrococcales</taxon>
        <taxon>Demequinaceae</taxon>
        <taxon>Demequina</taxon>
    </lineage>
</organism>
<dbReference type="PANTHER" id="PTHR30411:SF1">
    <property type="entry name" value="CYTOPLASMIC PROTEIN"/>
    <property type="match status" value="1"/>
</dbReference>
<gene>
    <name evidence="2" type="ORF">RN607_07985</name>
</gene>
<reference evidence="2" key="1">
    <citation type="submission" date="2023-09" db="EMBL/GenBank/DDBJ databases">
        <title>Demequina sp. a novel bacteria isolated from Capsicum annuum.</title>
        <authorList>
            <person name="Humaira Z."/>
            <person name="Lee J."/>
            <person name="Cho D."/>
        </authorList>
    </citation>
    <scope>NUCLEOTIDE SEQUENCE</scope>
    <source>
        <strain evidence="2">PMTSA13</strain>
    </source>
</reference>
<dbReference type="KEGG" id="dcp:RN607_07985"/>
<evidence type="ECO:0000259" key="1">
    <source>
        <dbReference type="Pfam" id="PF04073"/>
    </source>
</evidence>
<evidence type="ECO:0000313" key="2">
    <source>
        <dbReference type="EMBL" id="WNM26138.1"/>
    </source>
</evidence>
<protein>
    <submittedName>
        <fullName evidence="2">YbaK/EbsC family protein</fullName>
    </submittedName>
</protein>
<sequence>MAMNEALHPRVQQVQAALHAGGVDVTVRQIDESTPTAAAAADYLGCDVGAIANSLLFMADDEPILVLTSGAHRVDTGHLAERIGAARVRRASADQVVAATGQVIGGVAPVGHPGPIRTYLDVALLEYDELWAAAGIPASLFAITYAELLHVTGAIEVEVD</sequence>
<dbReference type="SUPFAM" id="SSF55826">
    <property type="entry name" value="YbaK/ProRS associated domain"/>
    <property type="match status" value="1"/>
</dbReference>